<accession>A0A174UCR3</accession>
<dbReference type="InterPro" id="IPR010093">
    <property type="entry name" value="SinI_DNA-bd"/>
</dbReference>
<dbReference type="GO" id="GO:0003677">
    <property type="term" value="F:DNA binding"/>
    <property type="evidence" value="ECO:0007669"/>
    <property type="project" value="InterPro"/>
</dbReference>
<dbReference type="NCBIfam" id="TIGR01764">
    <property type="entry name" value="excise"/>
    <property type="match status" value="1"/>
</dbReference>
<gene>
    <name evidence="2" type="ORF">ERS852511_04633</name>
</gene>
<evidence type="ECO:0000259" key="1">
    <source>
        <dbReference type="Pfam" id="PF12728"/>
    </source>
</evidence>
<reference evidence="2 3" key="1">
    <citation type="submission" date="2015-09" db="EMBL/GenBank/DDBJ databases">
        <authorList>
            <consortium name="Pathogen Informatics"/>
        </authorList>
    </citation>
    <scope>NUCLEOTIDE SEQUENCE [LARGE SCALE GENOMIC DNA]</scope>
    <source>
        <strain evidence="2 3">2789STDY5834899</strain>
    </source>
</reference>
<protein>
    <submittedName>
        <fullName evidence="2">DNA binding domain, excisionase family</fullName>
    </submittedName>
</protein>
<dbReference type="EMBL" id="CZAP01000027">
    <property type="protein sequence ID" value="CUQ17410.1"/>
    <property type="molecule type" value="Genomic_DNA"/>
</dbReference>
<organism evidence="2 3">
    <name type="scientific">Bacteroides thetaiotaomicron</name>
    <dbReference type="NCBI Taxonomy" id="818"/>
    <lineage>
        <taxon>Bacteria</taxon>
        <taxon>Pseudomonadati</taxon>
        <taxon>Bacteroidota</taxon>
        <taxon>Bacteroidia</taxon>
        <taxon>Bacteroidales</taxon>
        <taxon>Bacteroidaceae</taxon>
        <taxon>Bacteroides</taxon>
    </lineage>
</organism>
<dbReference type="Pfam" id="PF12728">
    <property type="entry name" value="HTH_17"/>
    <property type="match status" value="1"/>
</dbReference>
<dbReference type="InterPro" id="IPR041657">
    <property type="entry name" value="HTH_17"/>
</dbReference>
<sequence>MGAAKFEITRKCKICGEPFVAKTITSWYCSPRCSKVAFKRRKDEEKRNERLDAIAKAIPNDQEYITVPEAYSLFGISKETLYRQIRKGVIPSVNVGQRQTRVSKETLMEMYPLRKSLLKKQPKPIPKLYSLEPKDCYTIQQACEKYHMNDSTLYLQIRKFSIPTRQIGNFVYVPKKGIDNLYK</sequence>
<dbReference type="Proteomes" id="UP000095576">
    <property type="component" value="Unassembled WGS sequence"/>
</dbReference>
<dbReference type="RefSeq" id="WP_032579560.1">
    <property type="nucleotide sequence ID" value="NZ_CZAP01000027.1"/>
</dbReference>
<proteinExistence type="predicted"/>
<dbReference type="AlphaFoldDB" id="A0A174UCR3"/>
<evidence type="ECO:0000313" key="3">
    <source>
        <dbReference type="Proteomes" id="UP000095576"/>
    </source>
</evidence>
<feature type="domain" description="Helix-turn-helix" evidence="1">
    <location>
        <begin position="64"/>
        <end position="109"/>
    </location>
</feature>
<evidence type="ECO:0000313" key="2">
    <source>
        <dbReference type="EMBL" id="CUQ17410.1"/>
    </source>
</evidence>
<name>A0A174UCR3_BACT4</name>
<dbReference type="GeneID" id="82176297"/>